<protein>
    <submittedName>
        <fullName evidence="3">BppU family phage baseplate upper protein</fullName>
    </submittedName>
</protein>
<feature type="coiled-coil region" evidence="1">
    <location>
        <begin position="128"/>
        <end position="169"/>
    </location>
</feature>
<feature type="domain" description="BppU N-terminal" evidence="2">
    <location>
        <begin position="16"/>
        <end position="135"/>
    </location>
</feature>
<evidence type="ECO:0000256" key="1">
    <source>
        <dbReference type="SAM" id="Coils"/>
    </source>
</evidence>
<keyword evidence="1" id="KW-0175">Coiled coil</keyword>
<proteinExistence type="predicted"/>
<dbReference type="InterPro" id="IPR018913">
    <property type="entry name" value="BppU_N"/>
</dbReference>
<sequence length="713" mass="75297">MKNIQSITVDVVPRLISQPTVNVIKGDSETRYIDVTVLNNGEPLQLEDDVTISYVYAKPDCTQVINPATISGNIVSIELSDQCLTVAGLCSCEIQFYKGSQQLTSAMFKVSVHPGVYDADALESSDEYLSLSKVVNDAEEAAENANQAADNANAAAEKANQAADNVKDGTTYIPNVSADGIISWINGQGLPNPDPVNIKGPQGEPGQPGADGQAATIQVGVVTTLEPGQSATVTNTGTDTAAILDFAIPRGEDGAGGGDTIIVTATGTTIQLTDSSDRPLQGLTIYGKSQQVQTTGAQLLAAPEEQVEGTTSYHYVNGILSTTGAGDDVATTFSGKFVLPAGTYTFSGEAEKKQYTTISLVDSSGASITTGGDLSFATNTKSEKEIVLTEKKTISLRVWTNTAATESNNTIKLMLNSGSSAQPWEEYFNEISSPSPEYPQKIHHVGDSGSITITVDDDSTSTQPLVVDTTGGLPGIPVASGGNVTIEGQQYISETIQLYSDGTGKRVSPVKTIVLDGSETYSVNASSTNTTRFYISVADIKSSLAPALCSHAKYKEIWGGDEVGFYLSSNYIVFRMPKAVVGETKDSVQKWIASQHSAGTPLTVIYQTAISTESELEKGEAPNVQSVHTYYPNTAINNSDSAYIDVRYVADTKLYIDNHSDGAGYQIGDGLKISDGKLVVDTATEVEQDNTKPVTSAAVYMQLGNVEALLADI</sequence>
<dbReference type="RefSeq" id="WP_186995967.1">
    <property type="nucleotide sequence ID" value="NZ_JACOQK010000001.1"/>
</dbReference>
<dbReference type="Pfam" id="PF10651">
    <property type="entry name" value="BppU_N"/>
    <property type="match status" value="1"/>
</dbReference>
<dbReference type="Proteomes" id="UP000649151">
    <property type="component" value="Unassembled WGS sequence"/>
</dbReference>
<comment type="caution">
    <text evidence="3">The sequence shown here is derived from an EMBL/GenBank/DDBJ whole genome shotgun (WGS) entry which is preliminary data.</text>
</comment>
<evidence type="ECO:0000313" key="3">
    <source>
        <dbReference type="EMBL" id="MBC5786732.1"/>
    </source>
</evidence>
<accession>A0ABR7IPD6</accession>
<evidence type="ECO:0000313" key="4">
    <source>
        <dbReference type="Proteomes" id="UP000649151"/>
    </source>
</evidence>
<dbReference type="Gene3D" id="2.60.40.3350">
    <property type="match status" value="1"/>
</dbReference>
<reference evidence="3 4" key="1">
    <citation type="submission" date="2020-08" db="EMBL/GenBank/DDBJ databases">
        <title>Genome public.</title>
        <authorList>
            <person name="Liu C."/>
            <person name="Sun Q."/>
        </authorList>
    </citation>
    <scope>NUCLEOTIDE SEQUENCE [LARGE SCALE GENOMIC DNA]</scope>
    <source>
        <strain evidence="3 4">NSJ-27</strain>
    </source>
</reference>
<dbReference type="EMBL" id="JACOQK010000001">
    <property type="protein sequence ID" value="MBC5786732.1"/>
    <property type="molecule type" value="Genomic_DNA"/>
</dbReference>
<organism evidence="3 4">
    <name type="scientific">Clostridium facile</name>
    <dbReference type="NCBI Taxonomy" id="2763035"/>
    <lineage>
        <taxon>Bacteria</taxon>
        <taxon>Bacillati</taxon>
        <taxon>Bacillota</taxon>
        <taxon>Clostridia</taxon>
        <taxon>Eubacteriales</taxon>
        <taxon>Clostridiaceae</taxon>
        <taxon>Clostridium</taxon>
    </lineage>
</organism>
<evidence type="ECO:0000259" key="2">
    <source>
        <dbReference type="Pfam" id="PF10651"/>
    </source>
</evidence>
<gene>
    <name evidence="3" type="ORF">H8Z77_01670</name>
</gene>
<name>A0ABR7IPD6_9CLOT</name>
<keyword evidence="4" id="KW-1185">Reference proteome</keyword>